<dbReference type="InterPro" id="IPR052155">
    <property type="entry name" value="Biofilm_reg_signaling"/>
</dbReference>
<feature type="domain" description="GGDEF" evidence="6">
    <location>
        <begin position="299"/>
        <end position="431"/>
    </location>
</feature>
<dbReference type="GO" id="GO:0000160">
    <property type="term" value="P:phosphorelay signal transduction system"/>
    <property type="evidence" value="ECO:0007669"/>
    <property type="project" value="InterPro"/>
</dbReference>
<dbReference type="InterPro" id="IPR035965">
    <property type="entry name" value="PAS-like_dom_sf"/>
</dbReference>
<feature type="domain" description="PAS" evidence="3">
    <location>
        <begin position="135"/>
        <end position="207"/>
    </location>
</feature>
<feature type="modified residue" description="4-aspartylphosphate" evidence="1">
    <location>
        <position position="57"/>
    </location>
</feature>
<name>A0A660LD72_9ACTN</name>
<dbReference type="PANTHER" id="PTHR44757">
    <property type="entry name" value="DIGUANYLATE CYCLASE DGCP"/>
    <property type="match status" value="1"/>
</dbReference>
<proteinExistence type="predicted"/>
<dbReference type="PANTHER" id="PTHR44757:SF2">
    <property type="entry name" value="BIOFILM ARCHITECTURE MAINTENANCE PROTEIN MBAA"/>
    <property type="match status" value="1"/>
</dbReference>
<feature type="domain" description="EAL" evidence="5">
    <location>
        <begin position="440"/>
        <end position="693"/>
    </location>
</feature>
<dbReference type="SMART" id="SM00267">
    <property type="entry name" value="GGDEF"/>
    <property type="match status" value="1"/>
</dbReference>
<dbReference type="SMART" id="SM00086">
    <property type="entry name" value="PAC"/>
    <property type="match status" value="1"/>
</dbReference>
<evidence type="ECO:0000259" key="5">
    <source>
        <dbReference type="PROSITE" id="PS50883"/>
    </source>
</evidence>
<dbReference type="Proteomes" id="UP000278962">
    <property type="component" value="Unassembled WGS sequence"/>
</dbReference>
<feature type="domain" description="Response regulatory" evidence="2">
    <location>
        <begin position="10"/>
        <end position="122"/>
    </location>
</feature>
<dbReference type="PROSITE" id="PS50110">
    <property type="entry name" value="RESPONSE_REGULATORY"/>
    <property type="match status" value="1"/>
</dbReference>
<dbReference type="Gene3D" id="3.40.50.2300">
    <property type="match status" value="1"/>
</dbReference>
<evidence type="ECO:0000313" key="8">
    <source>
        <dbReference type="Proteomes" id="UP000278962"/>
    </source>
</evidence>
<dbReference type="EMBL" id="RBIL01000001">
    <property type="protein sequence ID" value="RKQ92952.1"/>
    <property type="molecule type" value="Genomic_DNA"/>
</dbReference>
<dbReference type="CDD" id="cd00130">
    <property type="entry name" value="PAS"/>
    <property type="match status" value="1"/>
</dbReference>
<dbReference type="PROSITE" id="PS50112">
    <property type="entry name" value="PAS"/>
    <property type="match status" value="1"/>
</dbReference>
<keyword evidence="8" id="KW-1185">Reference proteome</keyword>
<evidence type="ECO:0000259" key="2">
    <source>
        <dbReference type="PROSITE" id="PS50110"/>
    </source>
</evidence>
<dbReference type="InterPro" id="IPR000160">
    <property type="entry name" value="GGDEF_dom"/>
</dbReference>
<organism evidence="7 8">
    <name type="scientific">Solirubrobacter pauli</name>
    <dbReference type="NCBI Taxonomy" id="166793"/>
    <lineage>
        <taxon>Bacteria</taxon>
        <taxon>Bacillati</taxon>
        <taxon>Actinomycetota</taxon>
        <taxon>Thermoleophilia</taxon>
        <taxon>Solirubrobacterales</taxon>
        <taxon>Solirubrobacteraceae</taxon>
        <taxon>Solirubrobacter</taxon>
    </lineage>
</organism>
<dbReference type="AlphaFoldDB" id="A0A660LD72"/>
<dbReference type="InterPro" id="IPR001789">
    <property type="entry name" value="Sig_transdc_resp-reg_receiver"/>
</dbReference>
<dbReference type="InterPro" id="IPR000700">
    <property type="entry name" value="PAS-assoc_C"/>
</dbReference>
<dbReference type="InterPro" id="IPR035919">
    <property type="entry name" value="EAL_sf"/>
</dbReference>
<feature type="domain" description="PAC" evidence="4">
    <location>
        <begin position="213"/>
        <end position="265"/>
    </location>
</feature>
<evidence type="ECO:0000256" key="1">
    <source>
        <dbReference type="PROSITE-ProRule" id="PRU00169"/>
    </source>
</evidence>
<dbReference type="InterPro" id="IPR000014">
    <property type="entry name" value="PAS"/>
</dbReference>
<dbReference type="PROSITE" id="PS50883">
    <property type="entry name" value="EAL"/>
    <property type="match status" value="1"/>
</dbReference>
<dbReference type="Pfam" id="PF00072">
    <property type="entry name" value="Response_reg"/>
    <property type="match status" value="1"/>
</dbReference>
<evidence type="ECO:0000259" key="6">
    <source>
        <dbReference type="PROSITE" id="PS50887"/>
    </source>
</evidence>
<sequence length="695" mass="76216">MAAPLPDPLRVLAVAADHACHAPVRALLKHAQIDHVTTAAEASNATAAHGYDVILVDRDIAPPQPDGLKLATELVNDDTPVIVLAHAADREADERAAAAGLADFLLVPGLSTDRLEHAIRYAITHQRTLKRLKESEERHTLALRGADDGLWDWDLASDRVYYSTRWKAALGYRDCEIGETRGEWLGRVHPDDRAPLTQALDAFVNGTAKQDRFLFEHRVQHRDGDYRWLLARGTAVRDARNRATRVVGATSDTTERRESERRLQHDALHDNLTGLPNRVLFLDRLDQSIRRAQRRHPATCAAVLFLDLDRFKVINDSLGHASGDELLQKVARRLEAALRPNDTVARLSGDEFTLLLDDVSDPREATVIAERVLQSLKLPFVIGGRELFIDSSIGIALATAQSVPEEVMRDADVAMYRAKADGKGRHAVFDAAMHKQVMRRLDLEGDLRRAIETRALEVVYQPITQAATGRIVGFEASCRWPSGEPAEVLAMADETGLSVPLGRQILETATAQLAEWRALPKGAGLTIGVNVSARQLGEPGFVAMLDEILTATGLDPRSLRLEVSEHDLSRGRADDATRRVLDQAYEQLSVRTHIDDFGTGASPLRLLHRFPGDAIKVSRELVAGIGIDAGAFEIVRAVVGLAHNLGLEVIADGVEKREQLDYLKVLGCEFAQGFHISAPLGADEARAMLESGVLA</sequence>
<dbReference type="InterPro" id="IPR001610">
    <property type="entry name" value="PAC"/>
</dbReference>
<accession>A0A660LD72</accession>
<dbReference type="SUPFAM" id="SSF52172">
    <property type="entry name" value="CheY-like"/>
    <property type="match status" value="1"/>
</dbReference>
<dbReference type="InterPro" id="IPR001633">
    <property type="entry name" value="EAL_dom"/>
</dbReference>
<evidence type="ECO:0000259" key="4">
    <source>
        <dbReference type="PROSITE" id="PS50113"/>
    </source>
</evidence>
<dbReference type="Gene3D" id="3.20.20.450">
    <property type="entry name" value="EAL domain"/>
    <property type="match status" value="1"/>
</dbReference>
<dbReference type="SUPFAM" id="SSF141868">
    <property type="entry name" value="EAL domain-like"/>
    <property type="match status" value="1"/>
</dbReference>
<dbReference type="CDD" id="cd01949">
    <property type="entry name" value="GGDEF"/>
    <property type="match status" value="1"/>
</dbReference>
<keyword evidence="1" id="KW-0597">Phosphoprotein</keyword>
<dbReference type="Gene3D" id="3.30.450.20">
    <property type="entry name" value="PAS domain"/>
    <property type="match status" value="1"/>
</dbReference>
<dbReference type="Pfam" id="PF00563">
    <property type="entry name" value="EAL"/>
    <property type="match status" value="1"/>
</dbReference>
<dbReference type="PROSITE" id="PS50887">
    <property type="entry name" value="GGDEF"/>
    <property type="match status" value="1"/>
</dbReference>
<gene>
    <name evidence="7" type="ORF">C8N24_2808</name>
</gene>
<dbReference type="InterPro" id="IPR011006">
    <property type="entry name" value="CheY-like_superfamily"/>
</dbReference>
<dbReference type="NCBIfam" id="TIGR00229">
    <property type="entry name" value="sensory_box"/>
    <property type="match status" value="1"/>
</dbReference>
<evidence type="ECO:0000313" key="7">
    <source>
        <dbReference type="EMBL" id="RKQ92952.1"/>
    </source>
</evidence>
<protein>
    <submittedName>
        <fullName evidence="7">PAS domain S-box-containing protein/diguanylate cyclase (GGDEF)-like protein</fullName>
    </submittedName>
</protein>
<dbReference type="SUPFAM" id="SSF55073">
    <property type="entry name" value="Nucleotide cyclase"/>
    <property type="match status" value="1"/>
</dbReference>
<dbReference type="RefSeq" id="WP_121250719.1">
    <property type="nucleotide sequence ID" value="NZ_RBIL01000001.1"/>
</dbReference>
<dbReference type="CDD" id="cd01948">
    <property type="entry name" value="EAL"/>
    <property type="match status" value="1"/>
</dbReference>
<dbReference type="Pfam" id="PF08447">
    <property type="entry name" value="PAS_3"/>
    <property type="match status" value="1"/>
</dbReference>
<dbReference type="Pfam" id="PF00990">
    <property type="entry name" value="GGDEF"/>
    <property type="match status" value="1"/>
</dbReference>
<dbReference type="SUPFAM" id="SSF55785">
    <property type="entry name" value="PYP-like sensor domain (PAS domain)"/>
    <property type="match status" value="1"/>
</dbReference>
<comment type="caution">
    <text evidence="7">The sequence shown here is derived from an EMBL/GenBank/DDBJ whole genome shotgun (WGS) entry which is preliminary data.</text>
</comment>
<dbReference type="SMART" id="SM00052">
    <property type="entry name" value="EAL"/>
    <property type="match status" value="1"/>
</dbReference>
<dbReference type="OrthoDB" id="23692at2"/>
<dbReference type="InterPro" id="IPR029787">
    <property type="entry name" value="Nucleotide_cyclase"/>
</dbReference>
<dbReference type="NCBIfam" id="TIGR00254">
    <property type="entry name" value="GGDEF"/>
    <property type="match status" value="1"/>
</dbReference>
<dbReference type="Gene3D" id="3.30.70.270">
    <property type="match status" value="1"/>
</dbReference>
<evidence type="ECO:0000259" key="3">
    <source>
        <dbReference type="PROSITE" id="PS50112"/>
    </source>
</evidence>
<dbReference type="PROSITE" id="PS50113">
    <property type="entry name" value="PAC"/>
    <property type="match status" value="1"/>
</dbReference>
<dbReference type="InterPro" id="IPR043128">
    <property type="entry name" value="Rev_trsase/Diguanyl_cyclase"/>
</dbReference>
<reference evidence="7 8" key="1">
    <citation type="submission" date="2018-10" db="EMBL/GenBank/DDBJ databases">
        <title>Genomic Encyclopedia of Archaeal and Bacterial Type Strains, Phase II (KMG-II): from individual species to whole genera.</title>
        <authorList>
            <person name="Goeker M."/>
        </authorList>
    </citation>
    <scope>NUCLEOTIDE SEQUENCE [LARGE SCALE GENOMIC DNA]</scope>
    <source>
        <strain evidence="7 8">DSM 14954</strain>
    </source>
</reference>
<dbReference type="InterPro" id="IPR013655">
    <property type="entry name" value="PAS_fold_3"/>
</dbReference>